<dbReference type="SMART" id="SM00388">
    <property type="entry name" value="HisKA"/>
    <property type="match status" value="1"/>
</dbReference>
<dbReference type="InterPro" id="IPR036097">
    <property type="entry name" value="HisK_dim/P_sf"/>
</dbReference>
<evidence type="ECO:0000256" key="14">
    <source>
        <dbReference type="SAM" id="Phobius"/>
    </source>
</evidence>
<organism evidence="16 17">
    <name type="scientific">Bacillus chungangensis</name>
    <dbReference type="NCBI Taxonomy" id="587633"/>
    <lineage>
        <taxon>Bacteria</taxon>
        <taxon>Bacillati</taxon>
        <taxon>Bacillota</taxon>
        <taxon>Bacilli</taxon>
        <taxon>Bacillales</taxon>
        <taxon>Bacillaceae</taxon>
        <taxon>Bacillus</taxon>
    </lineage>
</organism>
<feature type="transmembrane region" description="Helical" evidence="14">
    <location>
        <begin position="37"/>
        <end position="57"/>
    </location>
</feature>
<dbReference type="RefSeq" id="WP_307233511.1">
    <property type="nucleotide sequence ID" value="NZ_JAUSTT010000052.1"/>
</dbReference>
<name>A0ABT9WZ41_9BACI</name>
<evidence type="ECO:0000256" key="12">
    <source>
        <dbReference type="ARBA" id="ARBA00023012"/>
    </source>
</evidence>
<dbReference type="Proteomes" id="UP001223586">
    <property type="component" value="Unassembled WGS sequence"/>
</dbReference>
<keyword evidence="5" id="KW-0597">Phosphoprotein</keyword>
<keyword evidence="10" id="KW-0067">ATP-binding</keyword>
<comment type="catalytic activity">
    <reaction evidence="1">
        <text>ATP + protein L-histidine = ADP + protein N-phospho-L-histidine.</text>
        <dbReference type="EC" id="2.7.13.3"/>
    </reaction>
</comment>
<keyword evidence="7 14" id="KW-0812">Transmembrane</keyword>
<comment type="subcellular location">
    <subcellularLocation>
        <location evidence="2">Cell membrane</location>
        <topology evidence="2">Multi-pass membrane protein</topology>
    </subcellularLocation>
</comment>
<proteinExistence type="predicted"/>
<dbReference type="PANTHER" id="PTHR45453">
    <property type="entry name" value="PHOSPHATE REGULON SENSOR PROTEIN PHOR"/>
    <property type="match status" value="1"/>
</dbReference>
<evidence type="ECO:0000256" key="9">
    <source>
        <dbReference type="ARBA" id="ARBA00022777"/>
    </source>
</evidence>
<dbReference type="GO" id="GO:0016301">
    <property type="term" value="F:kinase activity"/>
    <property type="evidence" value="ECO:0007669"/>
    <property type="project" value="UniProtKB-KW"/>
</dbReference>
<evidence type="ECO:0000256" key="4">
    <source>
        <dbReference type="ARBA" id="ARBA00022475"/>
    </source>
</evidence>
<feature type="transmembrane region" description="Helical" evidence="14">
    <location>
        <begin position="9"/>
        <end position="31"/>
    </location>
</feature>
<accession>A0ABT9WZ41</accession>
<keyword evidence="8" id="KW-0547">Nucleotide-binding</keyword>
<evidence type="ECO:0000256" key="3">
    <source>
        <dbReference type="ARBA" id="ARBA00012438"/>
    </source>
</evidence>
<dbReference type="SUPFAM" id="SSF47384">
    <property type="entry name" value="Homodimeric domain of signal transducing histidine kinase"/>
    <property type="match status" value="1"/>
</dbReference>
<evidence type="ECO:0000313" key="16">
    <source>
        <dbReference type="EMBL" id="MDQ0178567.1"/>
    </source>
</evidence>
<evidence type="ECO:0000256" key="10">
    <source>
        <dbReference type="ARBA" id="ARBA00022840"/>
    </source>
</evidence>
<dbReference type="InterPro" id="IPR003661">
    <property type="entry name" value="HisK_dim/P_dom"/>
</dbReference>
<dbReference type="SUPFAM" id="SSF55874">
    <property type="entry name" value="ATPase domain of HSP90 chaperone/DNA topoisomerase II/histidine kinase"/>
    <property type="match status" value="1"/>
</dbReference>
<evidence type="ECO:0000256" key="11">
    <source>
        <dbReference type="ARBA" id="ARBA00022989"/>
    </source>
</evidence>
<dbReference type="InterPro" id="IPR004358">
    <property type="entry name" value="Sig_transdc_His_kin-like_C"/>
</dbReference>
<dbReference type="PRINTS" id="PR00344">
    <property type="entry name" value="BCTRLSENSOR"/>
</dbReference>
<dbReference type="CDD" id="cd00082">
    <property type="entry name" value="HisKA"/>
    <property type="match status" value="1"/>
</dbReference>
<evidence type="ECO:0000256" key="13">
    <source>
        <dbReference type="ARBA" id="ARBA00023136"/>
    </source>
</evidence>
<evidence type="ECO:0000256" key="2">
    <source>
        <dbReference type="ARBA" id="ARBA00004651"/>
    </source>
</evidence>
<dbReference type="InterPro" id="IPR036890">
    <property type="entry name" value="HATPase_C_sf"/>
</dbReference>
<dbReference type="InterPro" id="IPR050351">
    <property type="entry name" value="BphY/WalK/GraS-like"/>
</dbReference>
<dbReference type="Pfam" id="PF02518">
    <property type="entry name" value="HATPase_c"/>
    <property type="match status" value="1"/>
</dbReference>
<dbReference type="EC" id="2.7.13.3" evidence="3"/>
<keyword evidence="11 14" id="KW-1133">Transmembrane helix</keyword>
<dbReference type="EMBL" id="JAUSTT010000052">
    <property type="protein sequence ID" value="MDQ0178567.1"/>
    <property type="molecule type" value="Genomic_DNA"/>
</dbReference>
<dbReference type="Gene3D" id="3.30.565.10">
    <property type="entry name" value="Histidine kinase-like ATPase, C-terminal domain"/>
    <property type="match status" value="1"/>
</dbReference>
<dbReference type="PROSITE" id="PS50109">
    <property type="entry name" value="HIS_KIN"/>
    <property type="match status" value="1"/>
</dbReference>
<evidence type="ECO:0000259" key="15">
    <source>
        <dbReference type="PROSITE" id="PS50109"/>
    </source>
</evidence>
<sequence length="334" mass="38919">MKLFLRDHLLLTMIYAIQMLLMVFVFWLDGYRHLEPILYAMFLSTCLFVFYLGYRFIALRSFYFRLSEPITEMNDALAEQSSQPLAIGLNELMASLYRLHQNDIRMYEKKLQDRITFINQWVHQMKTPLSVIHLTIQHEDDPVFDSIREEIDRLSAGLETALYSSRLDQFEQDFVVEPVHLDEMISNIVTANKRLFIRNRVYPEVAVNKKWVVASDEKWLSFALSQLITNAVRYSSGLGQKVTITVYLRGKHVVLEVADHGVGIPKEDQKRVFDAYFTGENGRQYRESTGMGLYLVHEVCKRLGHRVELESEVGVGTNVRIIFHEMLQEDVNPA</sequence>
<evidence type="ECO:0000256" key="5">
    <source>
        <dbReference type="ARBA" id="ARBA00022553"/>
    </source>
</evidence>
<keyword evidence="4" id="KW-1003">Cell membrane</keyword>
<evidence type="ECO:0000256" key="6">
    <source>
        <dbReference type="ARBA" id="ARBA00022679"/>
    </source>
</evidence>
<keyword evidence="13 14" id="KW-0472">Membrane</keyword>
<evidence type="ECO:0000256" key="7">
    <source>
        <dbReference type="ARBA" id="ARBA00022692"/>
    </source>
</evidence>
<gene>
    <name evidence="16" type="ORF">J2S08_004475</name>
</gene>
<feature type="domain" description="Histidine kinase" evidence="15">
    <location>
        <begin position="120"/>
        <end position="327"/>
    </location>
</feature>
<dbReference type="PANTHER" id="PTHR45453:SF2">
    <property type="entry name" value="HISTIDINE KINASE"/>
    <property type="match status" value="1"/>
</dbReference>
<keyword evidence="12" id="KW-0902">Two-component regulatory system</keyword>
<protein>
    <recommendedName>
        <fullName evidence="3">histidine kinase</fullName>
        <ecNumber evidence="3">2.7.13.3</ecNumber>
    </recommendedName>
</protein>
<evidence type="ECO:0000313" key="17">
    <source>
        <dbReference type="Proteomes" id="UP001223586"/>
    </source>
</evidence>
<comment type="caution">
    <text evidence="16">The sequence shown here is derived from an EMBL/GenBank/DDBJ whole genome shotgun (WGS) entry which is preliminary data.</text>
</comment>
<keyword evidence="9 16" id="KW-0418">Kinase</keyword>
<keyword evidence="17" id="KW-1185">Reference proteome</keyword>
<evidence type="ECO:0000256" key="8">
    <source>
        <dbReference type="ARBA" id="ARBA00022741"/>
    </source>
</evidence>
<evidence type="ECO:0000256" key="1">
    <source>
        <dbReference type="ARBA" id="ARBA00000085"/>
    </source>
</evidence>
<dbReference type="InterPro" id="IPR003594">
    <property type="entry name" value="HATPase_dom"/>
</dbReference>
<dbReference type="InterPro" id="IPR005467">
    <property type="entry name" value="His_kinase_dom"/>
</dbReference>
<keyword evidence="6" id="KW-0808">Transferase</keyword>
<reference evidence="16 17" key="1">
    <citation type="submission" date="2023-07" db="EMBL/GenBank/DDBJ databases">
        <title>Genomic Encyclopedia of Type Strains, Phase IV (KMG-IV): sequencing the most valuable type-strain genomes for metagenomic binning, comparative biology and taxonomic classification.</title>
        <authorList>
            <person name="Goeker M."/>
        </authorList>
    </citation>
    <scope>NUCLEOTIDE SEQUENCE [LARGE SCALE GENOMIC DNA]</scope>
    <source>
        <strain evidence="16 17">DSM 23837</strain>
    </source>
</reference>
<dbReference type="SMART" id="SM00387">
    <property type="entry name" value="HATPase_c"/>
    <property type="match status" value="1"/>
</dbReference>